<reference evidence="2" key="2">
    <citation type="journal article" date="2014" name="ISME J.">
        <title>Microbial stratification in low pH oxic and suboxic macroscopic growths along an acid mine drainage.</title>
        <authorList>
            <person name="Mendez-Garcia C."/>
            <person name="Mesa V."/>
            <person name="Sprenger R.R."/>
            <person name="Richter M."/>
            <person name="Diez M.S."/>
            <person name="Solano J."/>
            <person name="Bargiela R."/>
            <person name="Golyshina O.V."/>
            <person name="Manteca A."/>
            <person name="Ramos J.L."/>
            <person name="Gallego J.R."/>
            <person name="Llorente I."/>
            <person name="Martins Dos Santos V.A."/>
            <person name="Jensen O.N."/>
            <person name="Pelaez A.I."/>
            <person name="Sanchez J."/>
            <person name="Ferrer M."/>
        </authorList>
    </citation>
    <scope>NUCLEOTIDE SEQUENCE</scope>
</reference>
<comment type="caution">
    <text evidence="2">The sequence shown here is derived from an EMBL/GenBank/DDBJ whole genome shotgun (WGS) entry which is preliminary data.</text>
</comment>
<accession>T1B347</accession>
<evidence type="ECO:0000313" key="1">
    <source>
        <dbReference type="EMBL" id="EQD47072.1"/>
    </source>
</evidence>
<organism evidence="2">
    <name type="scientific">mine drainage metagenome</name>
    <dbReference type="NCBI Taxonomy" id="410659"/>
    <lineage>
        <taxon>unclassified sequences</taxon>
        <taxon>metagenomes</taxon>
        <taxon>ecological metagenomes</taxon>
    </lineage>
</organism>
<dbReference type="AlphaFoldDB" id="T1B347"/>
<gene>
    <name evidence="2" type="ORF">B1B_05979</name>
    <name evidence="1" type="ORF">B2A_08593</name>
</gene>
<protein>
    <submittedName>
        <fullName evidence="2">Uncharacterized protein</fullName>
    </submittedName>
</protein>
<reference evidence="2" key="1">
    <citation type="submission" date="2013-08" db="EMBL/GenBank/DDBJ databases">
        <authorList>
            <person name="Mendez C."/>
            <person name="Richter M."/>
            <person name="Ferrer M."/>
            <person name="Sanchez J."/>
        </authorList>
    </citation>
    <scope>NUCLEOTIDE SEQUENCE</scope>
</reference>
<dbReference type="EMBL" id="AUZY01003803">
    <property type="protein sequence ID" value="EQD67291.1"/>
    <property type="molecule type" value="Genomic_DNA"/>
</dbReference>
<sequence length="325" mass="36657">MTRRARSELRIQIDAARARVWFHWLQMASGHASAYALEKRLMPNSFARTDNGVLSHRNRMSRYARGMHIPHPRLVARAEQLFPGGRALLEHPLWQILDPSQDAAIQRAHWLKAMCPDVQRIWLRARSGSTDRVRARATPSLVKHLERVGNVDALASILLLLREALVDGDAEFSYRCAQGAWRVLLMMGASLPFFMVLPDLAKLTGASILDRVTYQGEKVAISKAPIMMCVDILRRHCLRLEDAGKLGLDDGSWICECLHVFSGDRGFDLLFALSMPTVATPELEADAAKYSKFLDFAVIRENALRHVCDARLSKRRFEDDFGALA</sequence>
<proteinExistence type="predicted"/>
<name>T1B347_9ZZZZ</name>
<evidence type="ECO:0000313" key="2">
    <source>
        <dbReference type="EMBL" id="EQD67291.1"/>
    </source>
</evidence>
<dbReference type="EMBL" id="AUZZ01006192">
    <property type="protein sequence ID" value="EQD47072.1"/>
    <property type="molecule type" value="Genomic_DNA"/>
</dbReference>